<evidence type="ECO:0000256" key="7">
    <source>
        <dbReference type="ARBA" id="ARBA00022777"/>
    </source>
</evidence>
<evidence type="ECO:0000256" key="5">
    <source>
        <dbReference type="ARBA" id="ARBA00022727"/>
    </source>
</evidence>
<dbReference type="HAMAP" id="MF_00165">
    <property type="entry name" value="Thymidylate_kinase"/>
    <property type="match status" value="1"/>
</dbReference>
<name>A0A562UWN5_9SPHN</name>
<evidence type="ECO:0000256" key="11">
    <source>
        <dbReference type="ARBA" id="ARBA00057735"/>
    </source>
</evidence>
<reference evidence="14 15" key="1">
    <citation type="submission" date="2019-07" db="EMBL/GenBank/DDBJ databases">
        <title>Genomic Encyclopedia of Archaeal and Bacterial Type Strains, Phase II (KMG-II): from individual species to whole genera.</title>
        <authorList>
            <person name="Goeker M."/>
        </authorList>
    </citation>
    <scope>NUCLEOTIDE SEQUENCE [LARGE SCALE GENOMIC DNA]</scope>
    <source>
        <strain evidence="14 15">ATCC BAA-2084</strain>
    </source>
</reference>
<evidence type="ECO:0000259" key="13">
    <source>
        <dbReference type="Pfam" id="PF02223"/>
    </source>
</evidence>
<dbReference type="GO" id="GO:0005829">
    <property type="term" value="C:cytosol"/>
    <property type="evidence" value="ECO:0007669"/>
    <property type="project" value="TreeGrafter"/>
</dbReference>
<keyword evidence="6 12" id="KW-0547">Nucleotide-binding</keyword>
<feature type="binding site" evidence="12">
    <location>
        <begin position="11"/>
        <end position="18"/>
    </location>
    <ligand>
        <name>ATP</name>
        <dbReference type="ChEBI" id="CHEBI:30616"/>
    </ligand>
</feature>
<organism evidence="14 15">
    <name type="scientific">Altererythrobacter ishigakiensis</name>
    <dbReference type="NCBI Taxonomy" id="476157"/>
    <lineage>
        <taxon>Bacteria</taxon>
        <taxon>Pseudomonadati</taxon>
        <taxon>Pseudomonadota</taxon>
        <taxon>Alphaproteobacteria</taxon>
        <taxon>Sphingomonadales</taxon>
        <taxon>Erythrobacteraceae</taxon>
        <taxon>Altererythrobacter</taxon>
    </lineage>
</organism>
<dbReference type="RefSeq" id="WP_067599672.1">
    <property type="nucleotide sequence ID" value="NZ_CP015963.1"/>
</dbReference>
<dbReference type="PANTHER" id="PTHR10344">
    <property type="entry name" value="THYMIDYLATE KINASE"/>
    <property type="match status" value="1"/>
</dbReference>
<keyword evidence="4 12" id="KW-0808">Transferase</keyword>
<dbReference type="GO" id="GO:0005524">
    <property type="term" value="F:ATP binding"/>
    <property type="evidence" value="ECO:0007669"/>
    <property type="project" value="UniProtKB-UniRule"/>
</dbReference>
<dbReference type="STRING" id="476157.GCA_001663155_01644"/>
<dbReference type="GO" id="GO:0006227">
    <property type="term" value="P:dUDP biosynthetic process"/>
    <property type="evidence" value="ECO:0007669"/>
    <property type="project" value="TreeGrafter"/>
</dbReference>
<protein>
    <recommendedName>
        <fullName evidence="3 12">Thymidylate kinase</fullName>
        <ecNumber evidence="2 12">2.7.4.9</ecNumber>
    </recommendedName>
    <alternativeName>
        <fullName evidence="9 12">dTMP kinase</fullName>
    </alternativeName>
</protein>
<evidence type="ECO:0000256" key="4">
    <source>
        <dbReference type="ARBA" id="ARBA00022679"/>
    </source>
</evidence>
<comment type="function">
    <text evidence="11 12">Phosphorylation of dTMP to form dTDP in both de novo and salvage pathways of dTTP synthesis.</text>
</comment>
<dbReference type="InterPro" id="IPR027417">
    <property type="entry name" value="P-loop_NTPase"/>
</dbReference>
<dbReference type="OrthoDB" id="9774907at2"/>
<evidence type="ECO:0000256" key="2">
    <source>
        <dbReference type="ARBA" id="ARBA00012980"/>
    </source>
</evidence>
<evidence type="ECO:0000256" key="12">
    <source>
        <dbReference type="HAMAP-Rule" id="MF_00165"/>
    </source>
</evidence>
<evidence type="ECO:0000313" key="14">
    <source>
        <dbReference type="EMBL" id="TWJ10054.1"/>
    </source>
</evidence>
<comment type="similarity">
    <text evidence="1 12">Belongs to the thymidylate kinase family.</text>
</comment>
<evidence type="ECO:0000256" key="8">
    <source>
        <dbReference type="ARBA" id="ARBA00022840"/>
    </source>
</evidence>
<dbReference type="GO" id="GO:0006235">
    <property type="term" value="P:dTTP biosynthetic process"/>
    <property type="evidence" value="ECO:0007669"/>
    <property type="project" value="UniProtKB-UniRule"/>
</dbReference>
<sequence length="210" mass="22079">MIRGKFIALEGGEGAGKSTQARLLVEALRARGITTDLTREPGGTPGAEAIRSLLLDPPGEGWGAEAEALLFAAARSDHVARRIVPALERGEWVVSDRFVDSSRAYQGGAGELGDEAISALHQIGSKGLRPDLTILLGAAEDQVAARLAERDGDNSDAIGGRDAEYHRAVADAFRRYAAEDPDGFAVIDASGSPDEVHGRVMHALTTLLDA</sequence>
<comment type="caution">
    <text evidence="14">The sequence shown here is derived from an EMBL/GenBank/DDBJ whole genome shotgun (WGS) entry which is preliminary data.</text>
</comment>
<dbReference type="GO" id="GO:0004798">
    <property type="term" value="F:dTMP kinase activity"/>
    <property type="evidence" value="ECO:0007669"/>
    <property type="project" value="UniProtKB-UniRule"/>
</dbReference>
<keyword evidence="7 12" id="KW-0418">Kinase</keyword>
<dbReference type="InterPro" id="IPR018094">
    <property type="entry name" value="Thymidylate_kinase"/>
</dbReference>
<dbReference type="FunFam" id="3.40.50.300:FF:000225">
    <property type="entry name" value="Thymidylate kinase"/>
    <property type="match status" value="1"/>
</dbReference>
<dbReference type="CDD" id="cd01672">
    <property type="entry name" value="TMPK"/>
    <property type="match status" value="1"/>
</dbReference>
<feature type="domain" description="Thymidylate kinase-like" evidence="13">
    <location>
        <begin position="9"/>
        <end position="198"/>
    </location>
</feature>
<evidence type="ECO:0000256" key="3">
    <source>
        <dbReference type="ARBA" id="ARBA00017144"/>
    </source>
</evidence>
<dbReference type="SUPFAM" id="SSF52540">
    <property type="entry name" value="P-loop containing nucleoside triphosphate hydrolases"/>
    <property type="match status" value="1"/>
</dbReference>
<dbReference type="Gene3D" id="3.40.50.300">
    <property type="entry name" value="P-loop containing nucleotide triphosphate hydrolases"/>
    <property type="match status" value="1"/>
</dbReference>
<gene>
    <name evidence="12" type="primary">tmk</name>
    <name evidence="14" type="ORF">JN10_1712</name>
</gene>
<proteinExistence type="inferred from homology"/>
<evidence type="ECO:0000313" key="15">
    <source>
        <dbReference type="Proteomes" id="UP000320547"/>
    </source>
</evidence>
<evidence type="ECO:0000256" key="10">
    <source>
        <dbReference type="ARBA" id="ARBA00048743"/>
    </source>
</evidence>
<dbReference type="NCBIfam" id="TIGR00041">
    <property type="entry name" value="DTMP_kinase"/>
    <property type="match status" value="1"/>
</dbReference>
<dbReference type="GO" id="GO:0006233">
    <property type="term" value="P:dTDP biosynthetic process"/>
    <property type="evidence" value="ECO:0007669"/>
    <property type="project" value="InterPro"/>
</dbReference>
<accession>A0A562UWN5</accession>
<evidence type="ECO:0000256" key="9">
    <source>
        <dbReference type="ARBA" id="ARBA00029962"/>
    </source>
</evidence>
<keyword evidence="8 12" id="KW-0067">ATP-binding</keyword>
<dbReference type="InterPro" id="IPR039430">
    <property type="entry name" value="Thymidylate_kin-like_dom"/>
</dbReference>
<comment type="catalytic activity">
    <reaction evidence="10 12">
        <text>dTMP + ATP = dTDP + ADP</text>
        <dbReference type="Rhea" id="RHEA:13517"/>
        <dbReference type="ChEBI" id="CHEBI:30616"/>
        <dbReference type="ChEBI" id="CHEBI:58369"/>
        <dbReference type="ChEBI" id="CHEBI:63528"/>
        <dbReference type="ChEBI" id="CHEBI:456216"/>
        <dbReference type="EC" id="2.7.4.9"/>
    </reaction>
</comment>
<keyword evidence="5 12" id="KW-0545">Nucleotide biosynthesis</keyword>
<dbReference type="AlphaFoldDB" id="A0A562UWN5"/>
<dbReference type="InterPro" id="IPR018095">
    <property type="entry name" value="Thymidylate_kin_CS"/>
</dbReference>
<dbReference type="PANTHER" id="PTHR10344:SF4">
    <property type="entry name" value="UMP-CMP KINASE 2, MITOCHONDRIAL"/>
    <property type="match status" value="1"/>
</dbReference>
<evidence type="ECO:0000256" key="6">
    <source>
        <dbReference type="ARBA" id="ARBA00022741"/>
    </source>
</evidence>
<dbReference type="EC" id="2.7.4.9" evidence="2 12"/>
<dbReference type="Pfam" id="PF02223">
    <property type="entry name" value="Thymidylate_kin"/>
    <property type="match status" value="1"/>
</dbReference>
<dbReference type="Proteomes" id="UP000320547">
    <property type="component" value="Unassembled WGS sequence"/>
</dbReference>
<dbReference type="EMBL" id="VLLK01000001">
    <property type="protein sequence ID" value="TWJ10054.1"/>
    <property type="molecule type" value="Genomic_DNA"/>
</dbReference>
<keyword evidence="15" id="KW-1185">Reference proteome</keyword>
<dbReference type="PROSITE" id="PS01331">
    <property type="entry name" value="THYMIDYLATE_KINASE"/>
    <property type="match status" value="1"/>
</dbReference>
<evidence type="ECO:0000256" key="1">
    <source>
        <dbReference type="ARBA" id="ARBA00009776"/>
    </source>
</evidence>